<dbReference type="AlphaFoldDB" id="A0AAP0F5R2"/>
<sequence>MEISSVLVSHIKPVNVRSHLPKLFLLFCRDVPNLFLAPFVFPLQHISEALSGFSKIEMSKSCPVELLDGYPYKSPSIGFLNKIYHLNADEMSDSIVLDAINQTCSYDKIKLLMSNE</sequence>
<name>A0AAP0F5R2_9MAGN</name>
<proteinExistence type="predicted"/>
<keyword evidence="2" id="KW-1185">Reference proteome</keyword>
<dbReference type="SUPFAM" id="SSF54495">
    <property type="entry name" value="UBC-like"/>
    <property type="match status" value="1"/>
</dbReference>
<reference evidence="1 2" key="1">
    <citation type="submission" date="2024-01" db="EMBL/GenBank/DDBJ databases">
        <title>Genome assemblies of Stephania.</title>
        <authorList>
            <person name="Yang L."/>
        </authorList>
    </citation>
    <scope>NUCLEOTIDE SEQUENCE [LARGE SCALE GENOMIC DNA]</scope>
    <source>
        <strain evidence="1">QJT</strain>
        <tissue evidence="1">Leaf</tissue>
    </source>
</reference>
<gene>
    <name evidence="1" type="ORF">Sjap_020322</name>
</gene>
<dbReference type="Gene3D" id="3.10.110.10">
    <property type="entry name" value="Ubiquitin Conjugating Enzyme"/>
    <property type="match status" value="1"/>
</dbReference>
<evidence type="ECO:0000313" key="1">
    <source>
        <dbReference type="EMBL" id="KAK9103068.1"/>
    </source>
</evidence>
<evidence type="ECO:0000313" key="2">
    <source>
        <dbReference type="Proteomes" id="UP001417504"/>
    </source>
</evidence>
<accession>A0AAP0F5R2</accession>
<protein>
    <submittedName>
        <fullName evidence="1">Uncharacterized protein</fullName>
    </submittedName>
</protein>
<comment type="caution">
    <text evidence="1">The sequence shown here is derived from an EMBL/GenBank/DDBJ whole genome shotgun (WGS) entry which is preliminary data.</text>
</comment>
<dbReference type="EMBL" id="JBBNAE010000008">
    <property type="protein sequence ID" value="KAK9103068.1"/>
    <property type="molecule type" value="Genomic_DNA"/>
</dbReference>
<dbReference type="InterPro" id="IPR016135">
    <property type="entry name" value="UBQ-conjugating_enzyme/RWD"/>
</dbReference>
<dbReference type="Proteomes" id="UP001417504">
    <property type="component" value="Unassembled WGS sequence"/>
</dbReference>
<organism evidence="1 2">
    <name type="scientific">Stephania japonica</name>
    <dbReference type="NCBI Taxonomy" id="461633"/>
    <lineage>
        <taxon>Eukaryota</taxon>
        <taxon>Viridiplantae</taxon>
        <taxon>Streptophyta</taxon>
        <taxon>Embryophyta</taxon>
        <taxon>Tracheophyta</taxon>
        <taxon>Spermatophyta</taxon>
        <taxon>Magnoliopsida</taxon>
        <taxon>Ranunculales</taxon>
        <taxon>Menispermaceae</taxon>
        <taxon>Menispermoideae</taxon>
        <taxon>Cissampelideae</taxon>
        <taxon>Stephania</taxon>
    </lineage>
</organism>